<dbReference type="GO" id="GO:0070679">
    <property type="term" value="F:inositol 1,4,5 trisphosphate binding"/>
    <property type="evidence" value="ECO:0007669"/>
    <property type="project" value="TreeGrafter"/>
</dbReference>
<organism evidence="5 6">
    <name type="scientific">Paralvinella palmiformis</name>
    <dbReference type="NCBI Taxonomy" id="53620"/>
    <lineage>
        <taxon>Eukaryota</taxon>
        <taxon>Metazoa</taxon>
        <taxon>Spiralia</taxon>
        <taxon>Lophotrochozoa</taxon>
        <taxon>Annelida</taxon>
        <taxon>Polychaeta</taxon>
        <taxon>Sedentaria</taxon>
        <taxon>Canalipalpata</taxon>
        <taxon>Terebellida</taxon>
        <taxon>Terebelliformia</taxon>
        <taxon>Alvinellidae</taxon>
        <taxon>Paralvinella</taxon>
    </lineage>
</organism>
<feature type="transmembrane region" description="Helical" evidence="4">
    <location>
        <begin position="41"/>
        <end position="65"/>
    </location>
</feature>
<keyword evidence="4" id="KW-0472">Membrane</keyword>
<keyword evidence="4" id="KW-1133">Transmembrane helix</keyword>
<reference evidence="5" key="1">
    <citation type="journal article" date="2023" name="Mol. Biol. Evol.">
        <title>Third-Generation Sequencing Reveals the Adaptive Role of the Epigenome in Three Deep-Sea Polychaetes.</title>
        <authorList>
            <person name="Perez M."/>
            <person name="Aroh O."/>
            <person name="Sun Y."/>
            <person name="Lan Y."/>
            <person name="Juniper S.K."/>
            <person name="Young C.R."/>
            <person name="Angers B."/>
            <person name="Qian P.Y."/>
        </authorList>
    </citation>
    <scope>NUCLEOTIDE SEQUENCE</scope>
    <source>
        <strain evidence="5">P08H-3</strain>
    </source>
</reference>
<sequence>MNHNLFIRLCLLLSIICLYPVLAFVYILAPTTKIGRMVGAPCIKFVAQATSYLVFLSLILVHGHVEQGKLCGSRMRDYHQFNYSYSEVRENLREQLQDMDMMCVRGHHPAVLEILILLWITGTPHHTYCIYFFIYEHSRGYFRAS</sequence>
<dbReference type="AlphaFoldDB" id="A0AAD9J4L2"/>
<dbReference type="GO" id="GO:0015279">
    <property type="term" value="F:store-operated calcium channel activity"/>
    <property type="evidence" value="ECO:0007669"/>
    <property type="project" value="TreeGrafter"/>
</dbReference>
<keyword evidence="3" id="KW-0407">Ion channel</keyword>
<feature type="transmembrane region" description="Helical" evidence="4">
    <location>
        <begin position="6"/>
        <end position="29"/>
    </location>
</feature>
<name>A0AAD9J4L2_9ANNE</name>
<dbReference type="InterPro" id="IPR002153">
    <property type="entry name" value="TRPC_channel"/>
</dbReference>
<dbReference type="PANTHER" id="PTHR10117:SF54">
    <property type="entry name" value="TRANSIENT RECEPTOR POTENTIAL-GAMMA PROTEIN"/>
    <property type="match status" value="1"/>
</dbReference>
<evidence type="ECO:0000313" key="6">
    <source>
        <dbReference type="Proteomes" id="UP001208570"/>
    </source>
</evidence>
<evidence type="ECO:0000313" key="5">
    <source>
        <dbReference type="EMBL" id="KAK2145535.1"/>
    </source>
</evidence>
<evidence type="ECO:0000256" key="4">
    <source>
        <dbReference type="SAM" id="Phobius"/>
    </source>
</evidence>
<comment type="caution">
    <text evidence="5">The sequence shown here is derived from an EMBL/GenBank/DDBJ whole genome shotgun (WGS) entry which is preliminary data.</text>
</comment>
<keyword evidence="6" id="KW-1185">Reference proteome</keyword>
<gene>
    <name evidence="5" type="ORF">LSH36_676g01050</name>
</gene>
<feature type="transmembrane region" description="Helical" evidence="4">
    <location>
        <begin position="114"/>
        <end position="135"/>
    </location>
</feature>
<dbReference type="GO" id="GO:0051480">
    <property type="term" value="P:regulation of cytosolic calcium ion concentration"/>
    <property type="evidence" value="ECO:0007669"/>
    <property type="project" value="TreeGrafter"/>
</dbReference>
<keyword evidence="2" id="KW-0406">Ion transport</keyword>
<keyword evidence="4" id="KW-0812">Transmembrane</keyword>
<dbReference type="EMBL" id="JAODUP010000676">
    <property type="protein sequence ID" value="KAK2145535.1"/>
    <property type="molecule type" value="Genomic_DNA"/>
</dbReference>
<protein>
    <submittedName>
        <fullName evidence="5">Uncharacterized protein</fullName>
    </submittedName>
</protein>
<accession>A0AAD9J4L2</accession>
<dbReference type="Proteomes" id="UP001208570">
    <property type="component" value="Unassembled WGS sequence"/>
</dbReference>
<keyword evidence="1" id="KW-0813">Transport</keyword>
<dbReference type="GO" id="GO:0034703">
    <property type="term" value="C:cation channel complex"/>
    <property type="evidence" value="ECO:0007669"/>
    <property type="project" value="TreeGrafter"/>
</dbReference>
<evidence type="ECO:0000256" key="3">
    <source>
        <dbReference type="ARBA" id="ARBA00023303"/>
    </source>
</evidence>
<evidence type="ECO:0000256" key="1">
    <source>
        <dbReference type="ARBA" id="ARBA00022448"/>
    </source>
</evidence>
<dbReference type="PANTHER" id="PTHR10117">
    <property type="entry name" value="TRANSIENT RECEPTOR POTENTIAL CHANNEL"/>
    <property type="match status" value="1"/>
</dbReference>
<proteinExistence type="predicted"/>
<dbReference type="GO" id="GO:0005886">
    <property type="term" value="C:plasma membrane"/>
    <property type="evidence" value="ECO:0007669"/>
    <property type="project" value="TreeGrafter"/>
</dbReference>
<evidence type="ECO:0000256" key="2">
    <source>
        <dbReference type="ARBA" id="ARBA00023065"/>
    </source>
</evidence>